<evidence type="ECO:0000313" key="6">
    <source>
        <dbReference type="Proteomes" id="UP001346149"/>
    </source>
</evidence>
<dbReference type="InterPro" id="IPR054502">
    <property type="entry name" value="bHLH-TF_ACT-like_plant"/>
</dbReference>
<sequence length="158" mass="18087">MARWMHKRATLRRKLHILRSRSASSPDRESSVVSVALFLYIHKLKMKLAGLARDCCTLYATNKRLLAYSRLHKNEVRVEKVVSDACQSYIIRVTCERRRGRLVSILEALEKMGLNLMQARISCTPLFAMEAVAVAAIHAQPLEERDVREALLKAIEQQ</sequence>
<reference evidence="5 6" key="1">
    <citation type="journal article" date="2023" name="Hortic Res">
        <title>Pangenome of water caltrop reveals structural variations and asymmetric subgenome divergence after allopolyploidization.</title>
        <authorList>
            <person name="Zhang X."/>
            <person name="Chen Y."/>
            <person name="Wang L."/>
            <person name="Yuan Y."/>
            <person name="Fang M."/>
            <person name="Shi L."/>
            <person name="Lu R."/>
            <person name="Comes H.P."/>
            <person name="Ma Y."/>
            <person name="Chen Y."/>
            <person name="Huang G."/>
            <person name="Zhou Y."/>
            <person name="Zheng Z."/>
            <person name="Qiu Y."/>
        </authorList>
    </citation>
    <scope>NUCLEOTIDE SEQUENCE [LARGE SCALE GENOMIC DNA]</scope>
    <source>
        <strain evidence="5">F231</strain>
    </source>
</reference>
<dbReference type="EMBL" id="JAXQNO010000011">
    <property type="protein sequence ID" value="KAK4789239.1"/>
    <property type="molecule type" value="Genomic_DNA"/>
</dbReference>
<dbReference type="PANTHER" id="PTHR31945">
    <property type="entry name" value="TRANSCRIPTION FACTOR SCREAM2-RELATED"/>
    <property type="match status" value="1"/>
</dbReference>
<evidence type="ECO:0000259" key="4">
    <source>
        <dbReference type="Pfam" id="PF22754"/>
    </source>
</evidence>
<dbReference type="GO" id="GO:0005634">
    <property type="term" value="C:nucleus"/>
    <property type="evidence" value="ECO:0007669"/>
    <property type="project" value="UniProtKB-SubCell"/>
</dbReference>
<protein>
    <recommendedName>
        <fullName evidence="4">Plant bHLH transcription factor ACT-like domain-containing protein</fullName>
    </recommendedName>
</protein>
<dbReference type="Pfam" id="PF22754">
    <property type="entry name" value="bHLH-TF_ACT-like_plant"/>
    <property type="match status" value="1"/>
</dbReference>
<accession>A0AAN7LQP8</accession>
<proteinExistence type="predicted"/>
<feature type="domain" description="Plant bHLH transcription factor ACT-like" evidence="4">
    <location>
        <begin position="83"/>
        <end position="156"/>
    </location>
</feature>
<evidence type="ECO:0000256" key="2">
    <source>
        <dbReference type="ARBA" id="ARBA00023125"/>
    </source>
</evidence>
<evidence type="ECO:0000256" key="1">
    <source>
        <dbReference type="ARBA" id="ARBA00004123"/>
    </source>
</evidence>
<organism evidence="5 6">
    <name type="scientific">Trapa natans</name>
    <name type="common">Water chestnut</name>
    <dbReference type="NCBI Taxonomy" id="22666"/>
    <lineage>
        <taxon>Eukaryota</taxon>
        <taxon>Viridiplantae</taxon>
        <taxon>Streptophyta</taxon>
        <taxon>Embryophyta</taxon>
        <taxon>Tracheophyta</taxon>
        <taxon>Spermatophyta</taxon>
        <taxon>Magnoliopsida</taxon>
        <taxon>eudicotyledons</taxon>
        <taxon>Gunneridae</taxon>
        <taxon>Pentapetalae</taxon>
        <taxon>rosids</taxon>
        <taxon>malvids</taxon>
        <taxon>Myrtales</taxon>
        <taxon>Lythraceae</taxon>
        <taxon>Trapa</taxon>
    </lineage>
</organism>
<dbReference type="InterPro" id="IPR051358">
    <property type="entry name" value="TF_AMS/ICE1/BHLH6-like"/>
</dbReference>
<name>A0AAN7LQP8_TRANT</name>
<keyword evidence="6" id="KW-1185">Reference proteome</keyword>
<evidence type="ECO:0000313" key="5">
    <source>
        <dbReference type="EMBL" id="KAK4789239.1"/>
    </source>
</evidence>
<keyword evidence="3" id="KW-0539">Nucleus</keyword>
<keyword evidence="2" id="KW-0238">DNA-binding</keyword>
<comment type="caution">
    <text evidence="5">The sequence shown here is derived from an EMBL/GenBank/DDBJ whole genome shotgun (WGS) entry which is preliminary data.</text>
</comment>
<dbReference type="AlphaFoldDB" id="A0AAN7LQP8"/>
<dbReference type="GO" id="GO:0043565">
    <property type="term" value="F:sequence-specific DNA binding"/>
    <property type="evidence" value="ECO:0007669"/>
    <property type="project" value="TreeGrafter"/>
</dbReference>
<evidence type="ECO:0000256" key="3">
    <source>
        <dbReference type="ARBA" id="ARBA00023242"/>
    </source>
</evidence>
<dbReference type="PANTHER" id="PTHR31945:SF27">
    <property type="entry name" value="TRANSCRIPTION FACTOR BHLH35-LIKE PROTEIN"/>
    <property type="match status" value="1"/>
</dbReference>
<gene>
    <name evidence="5" type="ORF">SAY86_020558</name>
</gene>
<dbReference type="Proteomes" id="UP001346149">
    <property type="component" value="Unassembled WGS sequence"/>
</dbReference>
<comment type="subcellular location">
    <subcellularLocation>
        <location evidence="1">Nucleus</location>
    </subcellularLocation>
</comment>
<dbReference type="GO" id="GO:0003700">
    <property type="term" value="F:DNA-binding transcription factor activity"/>
    <property type="evidence" value="ECO:0007669"/>
    <property type="project" value="TreeGrafter"/>
</dbReference>